<organism evidence="2">
    <name type="scientific">Fagus sylvatica</name>
    <name type="common">Beechnut</name>
    <dbReference type="NCBI Taxonomy" id="28930"/>
    <lineage>
        <taxon>Eukaryota</taxon>
        <taxon>Viridiplantae</taxon>
        <taxon>Streptophyta</taxon>
        <taxon>Embryophyta</taxon>
        <taxon>Tracheophyta</taxon>
        <taxon>Spermatophyta</taxon>
        <taxon>Magnoliopsida</taxon>
        <taxon>eudicotyledons</taxon>
        <taxon>Gunneridae</taxon>
        <taxon>Pentapetalae</taxon>
        <taxon>rosids</taxon>
        <taxon>fabids</taxon>
        <taxon>Fagales</taxon>
        <taxon>Fagaceae</taxon>
        <taxon>Fagus</taxon>
    </lineage>
</organism>
<sequence>MVKILWGSAKCKAIEGKIRGSLLKRHGVCDFYMAERVTRQLGEDKDLVPVPPLQFTLFPYEAPDEVILLWRSSIPLLDQLDKDGDFKEYQRSLMPTLFPPPGALTNIPSTGGSVPADPMGPANIILSSWSVPLYQADGYPCGLELHVSTVWEHEDHDDGPVSGSLFEATRQEQ</sequence>
<reference evidence="2" key="1">
    <citation type="submission" date="2018-02" db="EMBL/GenBank/DDBJ databases">
        <authorList>
            <person name="Cohen D.B."/>
            <person name="Kent A.D."/>
        </authorList>
    </citation>
    <scope>NUCLEOTIDE SEQUENCE</scope>
</reference>
<evidence type="ECO:0000256" key="1">
    <source>
        <dbReference type="SAM" id="MobiDB-lite"/>
    </source>
</evidence>
<accession>A0A2N9HRA3</accession>
<name>A0A2N9HRA3_FAGSY</name>
<feature type="region of interest" description="Disordered" evidence="1">
    <location>
        <begin position="154"/>
        <end position="173"/>
    </location>
</feature>
<dbReference type="AlphaFoldDB" id="A0A2N9HRA3"/>
<evidence type="ECO:0000313" key="2">
    <source>
        <dbReference type="EMBL" id="SPD14159.1"/>
    </source>
</evidence>
<protein>
    <submittedName>
        <fullName evidence="2">Uncharacterized protein</fullName>
    </submittedName>
</protein>
<proteinExistence type="predicted"/>
<dbReference type="EMBL" id="OIVN01003890">
    <property type="protein sequence ID" value="SPD14159.1"/>
    <property type="molecule type" value="Genomic_DNA"/>
</dbReference>
<gene>
    <name evidence="2" type="ORF">FSB_LOCUS42041</name>
</gene>